<comment type="caution">
    <text evidence="1">The sequence shown here is derived from an EMBL/GenBank/DDBJ whole genome shotgun (WGS) entry which is preliminary data.</text>
</comment>
<evidence type="ECO:0000313" key="1">
    <source>
        <dbReference type="EMBL" id="KLJ07205.1"/>
    </source>
</evidence>
<keyword evidence="2" id="KW-1185">Reference proteome</keyword>
<proteinExistence type="predicted"/>
<protein>
    <submittedName>
        <fullName evidence="1">Uncharacterized protein</fullName>
    </submittedName>
</protein>
<dbReference type="EMBL" id="LDEV01002879">
    <property type="protein sequence ID" value="KLJ07205.1"/>
    <property type="molecule type" value="Genomic_DNA"/>
</dbReference>
<name>A0A0H1B728_9EURO</name>
<accession>A0A0H1B728</accession>
<gene>
    <name evidence="1" type="ORF">EMPG_10026</name>
</gene>
<organism evidence="1 2">
    <name type="scientific">Blastomyces silverae</name>
    <dbReference type="NCBI Taxonomy" id="2060906"/>
    <lineage>
        <taxon>Eukaryota</taxon>
        <taxon>Fungi</taxon>
        <taxon>Dikarya</taxon>
        <taxon>Ascomycota</taxon>
        <taxon>Pezizomycotina</taxon>
        <taxon>Eurotiomycetes</taxon>
        <taxon>Eurotiomycetidae</taxon>
        <taxon>Onygenales</taxon>
        <taxon>Ajellomycetaceae</taxon>
        <taxon>Blastomyces</taxon>
    </lineage>
</organism>
<reference evidence="2" key="1">
    <citation type="journal article" date="2015" name="PLoS Genet.">
        <title>The dynamic genome and transcriptome of the human fungal pathogen Blastomyces and close relative Emmonsia.</title>
        <authorList>
            <person name="Munoz J.F."/>
            <person name="Gauthier G.M."/>
            <person name="Desjardins C.A."/>
            <person name="Gallo J.E."/>
            <person name="Holder J."/>
            <person name="Sullivan T.D."/>
            <person name="Marty A.J."/>
            <person name="Carmen J.C."/>
            <person name="Chen Z."/>
            <person name="Ding L."/>
            <person name="Gujja S."/>
            <person name="Magrini V."/>
            <person name="Misas E."/>
            <person name="Mitreva M."/>
            <person name="Priest M."/>
            <person name="Saif S."/>
            <person name="Whiston E.A."/>
            <person name="Young S."/>
            <person name="Zeng Q."/>
            <person name="Goldman W.E."/>
            <person name="Mardis E.R."/>
            <person name="Taylor J.W."/>
            <person name="McEwen J.G."/>
            <person name="Clay O.K."/>
            <person name="Klein B.S."/>
            <person name="Cuomo C.A."/>
        </authorList>
    </citation>
    <scope>NUCLEOTIDE SEQUENCE [LARGE SCALE GENOMIC DNA]</scope>
    <source>
        <strain evidence="2">UAMH 139</strain>
    </source>
</reference>
<dbReference type="AlphaFoldDB" id="A0A0H1B728"/>
<evidence type="ECO:0000313" key="2">
    <source>
        <dbReference type="Proteomes" id="UP000053573"/>
    </source>
</evidence>
<dbReference type="Proteomes" id="UP000053573">
    <property type="component" value="Unassembled WGS sequence"/>
</dbReference>
<sequence>MGAYTSMVCEQYPPGLEENNGLLKKHSFGRCKSSRLWEQSLYLYPCPYNVATTLYY</sequence>